<feature type="transmembrane region" description="Helical" evidence="2">
    <location>
        <begin position="195"/>
        <end position="217"/>
    </location>
</feature>
<gene>
    <name evidence="3" type="ORF">SAMN05878391_1545</name>
</gene>
<reference evidence="4" key="1">
    <citation type="submission" date="2017-08" db="EMBL/GenBank/DDBJ databases">
        <authorList>
            <person name="Varghese N."/>
            <person name="Submissions S."/>
        </authorList>
    </citation>
    <scope>NUCLEOTIDE SEQUENCE [LARGE SCALE GENOMIC DNA]</scope>
    <source>
        <strain evidence="4">DSM 23173</strain>
    </source>
</reference>
<dbReference type="Proteomes" id="UP000219412">
    <property type="component" value="Unassembled WGS sequence"/>
</dbReference>
<feature type="transmembrane region" description="Helical" evidence="2">
    <location>
        <begin position="40"/>
        <end position="58"/>
    </location>
</feature>
<evidence type="ECO:0000256" key="2">
    <source>
        <dbReference type="SAM" id="Phobius"/>
    </source>
</evidence>
<feature type="transmembrane region" description="Helical" evidence="2">
    <location>
        <begin position="169"/>
        <end position="188"/>
    </location>
</feature>
<proteinExistence type="predicted"/>
<feature type="region of interest" description="Disordered" evidence="1">
    <location>
        <begin position="290"/>
        <end position="314"/>
    </location>
</feature>
<evidence type="ECO:0000313" key="3">
    <source>
        <dbReference type="EMBL" id="SOC42170.1"/>
    </source>
</evidence>
<feature type="transmembrane region" description="Helical" evidence="2">
    <location>
        <begin position="139"/>
        <end position="157"/>
    </location>
</feature>
<keyword evidence="2" id="KW-1133">Transmembrane helix</keyword>
<feature type="transmembrane region" description="Helical" evidence="2">
    <location>
        <begin position="258"/>
        <end position="280"/>
    </location>
</feature>
<evidence type="ECO:0008006" key="5">
    <source>
        <dbReference type="Google" id="ProtNLM"/>
    </source>
</evidence>
<feature type="transmembrane region" description="Helical" evidence="2">
    <location>
        <begin position="109"/>
        <end position="127"/>
    </location>
</feature>
<feature type="transmembrane region" description="Helical" evidence="2">
    <location>
        <begin position="9"/>
        <end position="28"/>
    </location>
</feature>
<keyword evidence="4" id="KW-1185">Reference proteome</keyword>
<sequence length="395" mass="44931">MSRIKYHASFLHAFLVEMALLLSVYLFLNIHNVAGDRDHVLFFLAVVLAQYLAGHLIAARLPVKYIYLLVPVTLAAALFSGDYFLSALLISTIPVWRLEQLHYSLDETIAPGTVIAGLVWLIIITMISTPETDAHIATFNIIFIASLAGYITGRILTLALDSGYGKRPYIRLTSFLILAFITLGIVLMQMYRLAVFILSYAVIFLLNAMVFMLRPFFDFLEGVELDYPEDAFQEDEAELDGYQTPDEVASETGQVLGIPFGAILLTLVAAAVIFAVYSYFRKRESRTREVHVQETPHTVNHTPVNAPASKKAPPGKARRMYFDFEKWAASKGYGRYTDETIEQWFKRLRLHEHTSISKLGHYQAMRYKDQALTHEELEDLKTYIREFKNILNKKA</sequence>
<dbReference type="AlphaFoldDB" id="A0A285UJV4"/>
<keyword evidence="2" id="KW-0812">Transmembrane</keyword>
<dbReference type="EMBL" id="OBQF01000003">
    <property type="protein sequence ID" value="SOC42170.1"/>
    <property type="molecule type" value="Genomic_DNA"/>
</dbReference>
<dbReference type="RefSeq" id="WP_097040780.1">
    <property type="nucleotide sequence ID" value="NZ_OBQF01000003.1"/>
</dbReference>
<accession>A0A285UJV4</accession>
<protein>
    <recommendedName>
        <fullName evidence="5">DUF4129 domain-containing protein</fullName>
    </recommendedName>
</protein>
<feature type="transmembrane region" description="Helical" evidence="2">
    <location>
        <begin position="65"/>
        <end position="89"/>
    </location>
</feature>
<name>A0A285UJV4_9STAP</name>
<evidence type="ECO:0000313" key="4">
    <source>
        <dbReference type="Proteomes" id="UP000219412"/>
    </source>
</evidence>
<organism evidence="3 4">
    <name type="scientific">Salinicoccus kekensis</name>
    <dbReference type="NCBI Taxonomy" id="714307"/>
    <lineage>
        <taxon>Bacteria</taxon>
        <taxon>Bacillati</taxon>
        <taxon>Bacillota</taxon>
        <taxon>Bacilli</taxon>
        <taxon>Bacillales</taxon>
        <taxon>Staphylococcaceae</taxon>
        <taxon>Salinicoccus</taxon>
    </lineage>
</organism>
<dbReference type="OrthoDB" id="2352496at2"/>
<evidence type="ECO:0000256" key="1">
    <source>
        <dbReference type="SAM" id="MobiDB-lite"/>
    </source>
</evidence>
<keyword evidence="2" id="KW-0472">Membrane</keyword>